<gene>
    <name evidence="2" type="ORF">KC19_12G140800</name>
</gene>
<organism evidence="2 3">
    <name type="scientific">Ceratodon purpureus</name>
    <name type="common">Fire moss</name>
    <name type="synonym">Dicranum purpureum</name>
    <dbReference type="NCBI Taxonomy" id="3225"/>
    <lineage>
        <taxon>Eukaryota</taxon>
        <taxon>Viridiplantae</taxon>
        <taxon>Streptophyta</taxon>
        <taxon>Embryophyta</taxon>
        <taxon>Bryophyta</taxon>
        <taxon>Bryophytina</taxon>
        <taxon>Bryopsida</taxon>
        <taxon>Dicranidae</taxon>
        <taxon>Pseudoditrichales</taxon>
        <taxon>Ditrichaceae</taxon>
        <taxon>Ceratodon</taxon>
    </lineage>
</organism>
<feature type="region of interest" description="Disordered" evidence="1">
    <location>
        <begin position="1"/>
        <end position="27"/>
    </location>
</feature>
<comment type="caution">
    <text evidence="2">The sequence shown here is derived from an EMBL/GenBank/DDBJ whole genome shotgun (WGS) entry which is preliminary data.</text>
</comment>
<protein>
    <submittedName>
        <fullName evidence="2">Uncharacterized protein</fullName>
    </submittedName>
</protein>
<name>A0A8T0G6Z0_CERPU</name>
<dbReference type="PANTHER" id="PTHR33415:SF12">
    <property type="entry name" value="PROTEIN EMBRYO DEFECTIVE 514"/>
    <property type="match status" value="1"/>
</dbReference>
<dbReference type="FunFam" id="3.10.450.40:FF:000016">
    <property type="entry name" value="Predicted protein"/>
    <property type="match status" value="1"/>
</dbReference>
<dbReference type="Gene3D" id="3.10.450.40">
    <property type="match status" value="1"/>
</dbReference>
<reference evidence="2" key="1">
    <citation type="submission" date="2020-06" db="EMBL/GenBank/DDBJ databases">
        <title>WGS assembly of Ceratodon purpureus strain R40.</title>
        <authorList>
            <person name="Carey S.B."/>
            <person name="Jenkins J."/>
            <person name="Shu S."/>
            <person name="Lovell J.T."/>
            <person name="Sreedasyam A."/>
            <person name="Maumus F."/>
            <person name="Tiley G.P."/>
            <person name="Fernandez-Pozo N."/>
            <person name="Barry K."/>
            <person name="Chen C."/>
            <person name="Wang M."/>
            <person name="Lipzen A."/>
            <person name="Daum C."/>
            <person name="Saski C.A."/>
            <person name="Payton A.C."/>
            <person name="Mcbreen J.C."/>
            <person name="Conrad R.E."/>
            <person name="Kollar L.M."/>
            <person name="Olsson S."/>
            <person name="Huttunen S."/>
            <person name="Landis J.B."/>
            <person name="Wickett N.J."/>
            <person name="Johnson M.G."/>
            <person name="Rensing S.A."/>
            <person name="Grimwood J."/>
            <person name="Schmutz J."/>
            <person name="Mcdaniel S.F."/>
        </authorList>
    </citation>
    <scope>NUCLEOTIDE SEQUENCE</scope>
    <source>
        <strain evidence="2">R40</strain>
    </source>
</reference>
<dbReference type="EMBL" id="CM026433">
    <property type="protein sequence ID" value="KAG0555056.1"/>
    <property type="molecule type" value="Genomic_DNA"/>
</dbReference>
<evidence type="ECO:0000313" key="2">
    <source>
        <dbReference type="EMBL" id="KAG0555056.1"/>
    </source>
</evidence>
<dbReference type="Proteomes" id="UP000822688">
    <property type="component" value="Chromosome 12"/>
</dbReference>
<feature type="compositionally biased region" description="Gly residues" evidence="1">
    <location>
        <begin position="376"/>
        <end position="405"/>
    </location>
</feature>
<feature type="region of interest" description="Disordered" evidence="1">
    <location>
        <begin position="349"/>
        <end position="412"/>
    </location>
</feature>
<sequence length="412" mass="43756">MAESQPVVTLPGDDDGGGAGAGAPGGSDFAAQDIVVLQGFVVEELPVAEGGGVEEGSGLGFEVAEPEEDVILVEEVVERVAGGPPRGGMATDAGIHPVTVQTTDLPIEDVPPDETMTADMVADKSIGEGGNGEVVSEAPVVTEVTEEKVTVVQEVVTTVEEVVEATGEVVAKTVTDSVKIDEVVTVTETVTEGDAMETEGEKADKKRLRDSEELAAVKKLKADAEEKEEEEEKVVEPKKLGPKVFNSGVEMFTYCYNLLHDWNLNQNVNKYEFLVLNELVNQGNPSKVGNGIASFQVRMHEKWQSRCFYLIRKDGTEDDFSYRKCVDALMPLPKSLYRKNGELDLEKLFPGQKGRHHREQNGGGRGGGRGDRGGRGGRGGGGRGFHGGRGGGGHRGGRGGGGGGRRGGRGRW</sequence>
<evidence type="ECO:0000313" key="3">
    <source>
        <dbReference type="Proteomes" id="UP000822688"/>
    </source>
</evidence>
<dbReference type="GO" id="GO:1901259">
    <property type="term" value="P:chloroplast rRNA processing"/>
    <property type="evidence" value="ECO:0007669"/>
    <property type="project" value="TreeGrafter"/>
</dbReference>
<dbReference type="PANTHER" id="PTHR33415">
    <property type="entry name" value="PROTEIN EMBRYO DEFECTIVE 514"/>
    <property type="match status" value="1"/>
</dbReference>
<evidence type="ECO:0000256" key="1">
    <source>
        <dbReference type="SAM" id="MobiDB-lite"/>
    </source>
</evidence>
<dbReference type="InterPro" id="IPR044673">
    <property type="entry name" value="DCL-like"/>
</dbReference>
<dbReference type="Pfam" id="PF11523">
    <property type="entry name" value="DUF3223"/>
    <property type="match status" value="1"/>
</dbReference>
<dbReference type="GO" id="GO:0009507">
    <property type="term" value="C:chloroplast"/>
    <property type="evidence" value="ECO:0007669"/>
    <property type="project" value="TreeGrafter"/>
</dbReference>
<dbReference type="AlphaFoldDB" id="A0A8T0G6Z0"/>
<keyword evidence="3" id="KW-1185">Reference proteome</keyword>
<proteinExistence type="predicted"/>
<accession>A0A8T0G6Z0</accession>
<dbReference type="GO" id="GO:0009658">
    <property type="term" value="P:chloroplast organization"/>
    <property type="evidence" value="ECO:0007669"/>
    <property type="project" value="TreeGrafter"/>
</dbReference>